<evidence type="ECO:0000313" key="2">
    <source>
        <dbReference type="Proteomes" id="UP000814243"/>
    </source>
</evidence>
<dbReference type="AlphaFoldDB" id="A0A922SD13"/>
<protein>
    <submittedName>
        <fullName evidence="1">Uncharacterized protein</fullName>
    </submittedName>
</protein>
<evidence type="ECO:0000313" key="1">
    <source>
        <dbReference type="EMBL" id="KAH9633677.1"/>
    </source>
</evidence>
<reference evidence="1" key="1">
    <citation type="journal article" date="2021" name="G3 (Bethesda)">
        <title>Genome and transcriptome analysis of the beet armyworm Spodoptera exigua reveals targets for pest control. .</title>
        <authorList>
            <person name="Simon S."/>
            <person name="Breeschoten T."/>
            <person name="Jansen H.J."/>
            <person name="Dirks R.P."/>
            <person name="Schranz M.E."/>
            <person name="Ros V.I.D."/>
        </authorList>
    </citation>
    <scope>NUCLEOTIDE SEQUENCE</scope>
    <source>
        <strain evidence="1">TB_SE_WUR_2020</strain>
    </source>
</reference>
<gene>
    <name evidence="1" type="ORF">HF086_009777</name>
</gene>
<sequence length="80" mass="9253">MTEVGMCLTFNSLYAEFQHMLQEVDWTPFDLLQCHYHSGRCSYFIHSPYEISTAISNPTGEVLPGEELIIDYKVNNYSLN</sequence>
<dbReference type="Proteomes" id="UP000814243">
    <property type="component" value="Unassembled WGS sequence"/>
</dbReference>
<name>A0A922SD13_SPOEX</name>
<proteinExistence type="predicted"/>
<dbReference type="EMBL" id="JACEFF010000645">
    <property type="protein sequence ID" value="KAH9633677.1"/>
    <property type="molecule type" value="Genomic_DNA"/>
</dbReference>
<accession>A0A922SD13</accession>
<comment type="caution">
    <text evidence="1">The sequence shown here is derived from an EMBL/GenBank/DDBJ whole genome shotgun (WGS) entry which is preliminary data.</text>
</comment>
<organism evidence="1 2">
    <name type="scientific">Spodoptera exigua</name>
    <name type="common">Beet armyworm</name>
    <name type="synonym">Noctua fulgens</name>
    <dbReference type="NCBI Taxonomy" id="7107"/>
    <lineage>
        <taxon>Eukaryota</taxon>
        <taxon>Metazoa</taxon>
        <taxon>Ecdysozoa</taxon>
        <taxon>Arthropoda</taxon>
        <taxon>Hexapoda</taxon>
        <taxon>Insecta</taxon>
        <taxon>Pterygota</taxon>
        <taxon>Neoptera</taxon>
        <taxon>Endopterygota</taxon>
        <taxon>Lepidoptera</taxon>
        <taxon>Glossata</taxon>
        <taxon>Ditrysia</taxon>
        <taxon>Noctuoidea</taxon>
        <taxon>Noctuidae</taxon>
        <taxon>Amphipyrinae</taxon>
        <taxon>Spodoptera</taxon>
    </lineage>
</organism>